<comment type="caution">
    <text evidence="1">The sequence shown here is derived from an EMBL/GenBank/DDBJ whole genome shotgun (WGS) entry which is preliminary data.</text>
</comment>
<reference evidence="1" key="1">
    <citation type="submission" date="2020-01" db="EMBL/GenBank/DDBJ databases">
        <authorList>
            <person name="Mishra B."/>
        </authorList>
    </citation>
    <scope>NUCLEOTIDE SEQUENCE [LARGE SCALE GENOMIC DNA]</scope>
</reference>
<accession>A0A6D2J2J8</accession>
<gene>
    <name evidence="1" type="ORF">MERR_LOCUS21346</name>
</gene>
<name>A0A6D2J2J8_9BRAS</name>
<dbReference type="EMBL" id="CACVBM020001141">
    <property type="protein sequence ID" value="CAA7034111.1"/>
    <property type="molecule type" value="Genomic_DNA"/>
</dbReference>
<sequence>MLRSSHSKVPFYISFEEAWNSHDLVNFFFSTGETKEDIHQLFRQGRFSLSSKAANQPPYPAPTPRLKWYRNSISREKLAEFNQFVQTFPAIMTFHEAWRHYPFTPILPQLQRDSIRDYTAL</sequence>
<evidence type="ECO:0000313" key="1">
    <source>
        <dbReference type="EMBL" id="CAA7034111.1"/>
    </source>
</evidence>
<evidence type="ECO:0000313" key="2">
    <source>
        <dbReference type="Proteomes" id="UP000467841"/>
    </source>
</evidence>
<dbReference type="AlphaFoldDB" id="A0A6D2J2J8"/>
<proteinExistence type="predicted"/>
<dbReference type="Proteomes" id="UP000467841">
    <property type="component" value="Unassembled WGS sequence"/>
</dbReference>
<protein>
    <submittedName>
        <fullName evidence="1">Uncharacterized protein</fullName>
    </submittedName>
</protein>
<organism evidence="1 2">
    <name type="scientific">Microthlaspi erraticum</name>
    <dbReference type="NCBI Taxonomy" id="1685480"/>
    <lineage>
        <taxon>Eukaryota</taxon>
        <taxon>Viridiplantae</taxon>
        <taxon>Streptophyta</taxon>
        <taxon>Embryophyta</taxon>
        <taxon>Tracheophyta</taxon>
        <taxon>Spermatophyta</taxon>
        <taxon>Magnoliopsida</taxon>
        <taxon>eudicotyledons</taxon>
        <taxon>Gunneridae</taxon>
        <taxon>Pentapetalae</taxon>
        <taxon>rosids</taxon>
        <taxon>malvids</taxon>
        <taxon>Brassicales</taxon>
        <taxon>Brassicaceae</taxon>
        <taxon>Coluteocarpeae</taxon>
        <taxon>Microthlaspi</taxon>
    </lineage>
</organism>
<keyword evidence="2" id="KW-1185">Reference proteome</keyword>